<feature type="domain" description="Peptidase S11 D-alanyl-D-alanine carboxypeptidase A N-terminal" evidence="10">
    <location>
        <begin position="71"/>
        <end position="302"/>
    </location>
</feature>
<dbReference type="Proteomes" id="UP000198838">
    <property type="component" value="Unassembled WGS sequence"/>
</dbReference>
<dbReference type="RefSeq" id="WP_092869883.1">
    <property type="nucleotide sequence ID" value="NZ_FOJY01000001.1"/>
</dbReference>
<keyword evidence="3" id="KW-0378">Hydrolase</keyword>
<reference evidence="11 12" key="1">
    <citation type="submission" date="2016-10" db="EMBL/GenBank/DDBJ databases">
        <authorList>
            <person name="de Groot N.N."/>
        </authorList>
    </citation>
    <scope>NUCLEOTIDE SEQUENCE [LARGE SCALE GENOMIC DNA]</scope>
    <source>
        <strain evidence="11 12">DSM 5522</strain>
    </source>
</reference>
<keyword evidence="11" id="KW-0121">Carboxypeptidase</keyword>
<evidence type="ECO:0000313" key="11">
    <source>
        <dbReference type="EMBL" id="SFA71566.1"/>
    </source>
</evidence>
<dbReference type="Gene3D" id="3.40.710.10">
    <property type="entry name" value="DD-peptidase/beta-lactamase superfamily"/>
    <property type="match status" value="1"/>
</dbReference>
<dbReference type="PROSITE" id="PS51257">
    <property type="entry name" value="PROKAR_LIPOPROTEIN"/>
    <property type="match status" value="1"/>
</dbReference>
<dbReference type="GO" id="GO:0008360">
    <property type="term" value="P:regulation of cell shape"/>
    <property type="evidence" value="ECO:0007669"/>
    <property type="project" value="UniProtKB-KW"/>
</dbReference>
<dbReference type="PANTHER" id="PTHR21581:SF33">
    <property type="entry name" value="D-ALANYL-D-ALANINE CARBOXYPEPTIDASE DACB"/>
    <property type="match status" value="1"/>
</dbReference>
<evidence type="ECO:0000256" key="8">
    <source>
        <dbReference type="PIRSR" id="PIRSR618044-2"/>
    </source>
</evidence>
<feature type="active site" description="Acyl-ester intermediate" evidence="7">
    <location>
        <position position="100"/>
    </location>
</feature>
<evidence type="ECO:0000256" key="5">
    <source>
        <dbReference type="ARBA" id="ARBA00022984"/>
    </source>
</evidence>
<dbReference type="AlphaFoldDB" id="A0A1I0V7P1"/>
<keyword evidence="6" id="KW-0961">Cell wall biogenesis/degradation</keyword>
<evidence type="ECO:0000256" key="4">
    <source>
        <dbReference type="ARBA" id="ARBA00022960"/>
    </source>
</evidence>
<evidence type="ECO:0000256" key="7">
    <source>
        <dbReference type="PIRSR" id="PIRSR618044-1"/>
    </source>
</evidence>
<name>A0A1I0V7P1_9FIRM</name>
<dbReference type="GO" id="GO:0009002">
    <property type="term" value="F:serine-type D-Ala-D-Ala carboxypeptidase activity"/>
    <property type="evidence" value="ECO:0007669"/>
    <property type="project" value="InterPro"/>
</dbReference>
<evidence type="ECO:0000256" key="3">
    <source>
        <dbReference type="ARBA" id="ARBA00022801"/>
    </source>
</evidence>
<dbReference type="STRING" id="1120918.SAMN05216249_101173"/>
<accession>A0A1I0V7P1</accession>
<feature type="active site" description="Proton acceptor" evidence="7">
    <location>
        <position position="103"/>
    </location>
</feature>
<keyword evidence="2" id="KW-0732">Signal</keyword>
<dbReference type="InterPro" id="IPR012338">
    <property type="entry name" value="Beta-lactam/transpept-like"/>
</dbReference>
<evidence type="ECO:0000256" key="1">
    <source>
        <dbReference type="ARBA" id="ARBA00007164"/>
    </source>
</evidence>
<keyword evidence="12" id="KW-1185">Reference proteome</keyword>
<dbReference type="PRINTS" id="PR00725">
    <property type="entry name" value="DADACBPTASE1"/>
</dbReference>
<feature type="active site" evidence="7">
    <location>
        <position position="157"/>
    </location>
</feature>
<feature type="binding site" evidence="8">
    <location>
        <position position="273"/>
    </location>
    <ligand>
        <name>substrate</name>
    </ligand>
</feature>
<dbReference type="EMBL" id="FOJY01000001">
    <property type="protein sequence ID" value="SFA71566.1"/>
    <property type="molecule type" value="Genomic_DNA"/>
</dbReference>
<evidence type="ECO:0000256" key="2">
    <source>
        <dbReference type="ARBA" id="ARBA00022729"/>
    </source>
</evidence>
<proteinExistence type="inferred from homology"/>
<dbReference type="OrthoDB" id="9791132at2"/>
<dbReference type="SUPFAM" id="SSF56601">
    <property type="entry name" value="beta-lactamase/transpeptidase-like"/>
    <property type="match status" value="1"/>
</dbReference>
<evidence type="ECO:0000313" key="12">
    <source>
        <dbReference type="Proteomes" id="UP000198838"/>
    </source>
</evidence>
<evidence type="ECO:0000259" key="10">
    <source>
        <dbReference type="Pfam" id="PF00768"/>
    </source>
</evidence>
<evidence type="ECO:0000256" key="9">
    <source>
        <dbReference type="RuleBase" id="RU004016"/>
    </source>
</evidence>
<dbReference type="InterPro" id="IPR001967">
    <property type="entry name" value="Peptidase_S11_N"/>
</dbReference>
<dbReference type="Pfam" id="PF00768">
    <property type="entry name" value="Peptidase_S11"/>
    <property type="match status" value="1"/>
</dbReference>
<comment type="similarity">
    <text evidence="1 9">Belongs to the peptidase S11 family.</text>
</comment>
<dbReference type="GO" id="GO:0009252">
    <property type="term" value="P:peptidoglycan biosynthetic process"/>
    <property type="evidence" value="ECO:0007669"/>
    <property type="project" value="UniProtKB-KW"/>
</dbReference>
<dbReference type="InterPro" id="IPR018044">
    <property type="entry name" value="Peptidase_S11"/>
</dbReference>
<gene>
    <name evidence="11" type="ORF">SAMN05216249_101173</name>
</gene>
<keyword evidence="5" id="KW-0573">Peptidoglycan synthesis</keyword>
<sequence length="319" mass="34326">MKCINKKILCIIMLIIISAFSITGCSSKKLVKAYTSADAANIVKDNDLNLLSTGLCVTGQEDILSDEVDADYSAASALFDITNTNTVYARNIYEKLYPASTTKVLTALVALKYGKLDDEITVSENALNLEAGASLCGLSTGDKITLKDALYGLLLASGNDAGVAIAEHISGSIADFSALMNKEAKGLGAISSNFINPHGLHDNNHYTTVYDMYIIFNEAIKNKDFLDIIATKEYVAEVIHSDSSSEKITFSATNYYYLGYSEAPEGVTVLGGKTGTTDEAGSCLVLLTQKGDNKYISIVYKAIDKASLYKQMNQLLSLE</sequence>
<keyword evidence="11" id="KW-0645">Protease</keyword>
<evidence type="ECO:0000256" key="6">
    <source>
        <dbReference type="ARBA" id="ARBA00023316"/>
    </source>
</evidence>
<keyword evidence="4" id="KW-0133">Cell shape</keyword>
<protein>
    <submittedName>
        <fullName evidence="11">D-alanyl-D-alanine carboxypeptidase (Penicillin-binding protein 5/6)</fullName>
    </submittedName>
</protein>
<dbReference type="PANTHER" id="PTHR21581">
    <property type="entry name" value="D-ALANYL-D-ALANINE CARBOXYPEPTIDASE"/>
    <property type="match status" value="1"/>
</dbReference>
<dbReference type="GO" id="GO:0006508">
    <property type="term" value="P:proteolysis"/>
    <property type="evidence" value="ECO:0007669"/>
    <property type="project" value="InterPro"/>
</dbReference>
<organism evidence="11 12">
    <name type="scientific">Acetitomaculum ruminis DSM 5522</name>
    <dbReference type="NCBI Taxonomy" id="1120918"/>
    <lineage>
        <taxon>Bacteria</taxon>
        <taxon>Bacillati</taxon>
        <taxon>Bacillota</taxon>
        <taxon>Clostridia</taxon>
        <taxon>Lachnospirales</taxon>
        <taxon>Lachnospiraceae</taxon>
        <taxon>Acetitomaculum</taxon>
    </lineage>
</organism>
<dbReference type="GO" id="GO:0071555">
    <property type="term" value="P:cell wall organization"/>
    <property type="evidence" value="ECO:0007669"/>
    <property type="project" value="UniProtKB-KW"/>
</dbReference>